<keyword evidence="2" id="KW-0689">Ribosomal protein</keyword>
<dbReference type="EMBL" id="HG937693">
    <property type="protein sequence ID" value="CDP35216.1"/>
    <property type="molecule type" value="Genomic_DNA"/>
</dbReference>
<reference evidence="5" key="1">
    <citation type="submission" date="2014-02" db="EMBL/GenBank/DDBJ databases">
        <authorList>
            <person name="Genoscope - CEA"/>
        </authorList>
    </citation>
    <scope>NUCLEOTIDE SEQUENCE</scope>
    <source>
        <strain evidence="5">LS3</strain>
    </source>
</reference>
<accession>A0A060T7T6</accession>
<dbReference type="FunFam" id="2.40.50.140:FF:000099">
    <property type="entry name" value="Ribosomal protein S12, mitochondrial"/>
    <property type="match status" value="1"/>
</dbReference>
<dbReference type="NCBIfam" id="TIGR00981">
    <property type="entry name" value="rpsL_bact"/>
    <property type="match status" value="1"/>
</dbReference>
<dbReference type="CDD" id="cd03368">
    <property type="entry name" value="Ribosomal_S12"/>
    <property type="match status" value="1"/>
</dbReference>
<dbReference type="GO" id="GO:0006412">
    <property type="term" value="P:translation"/>
    <property type="evidence" value="ECO:0007669"/>
    <property type="project" value="InterPro"/>
</dbReference>
<evidence type="ECO:0000256" key="3">
    <source>
        <dbReference type="ARBA" id="ARBA00023274"/>
    </source>
</evidence>
<proteinExistence type="inferred from homology"/>
<comment type="similarity">
    <text evidence="1">Belongs to the universal ribosomal protein uS12 family.</text>
</comment>
<keyword evidence="3" id="KW-0687">Ribonucleoprotein</keyword>
<dbReference type="PRINTS" id="PR01034">
    <property type="entry name" value="RIBOSOMALS12"/>
</dbReference>
<evidence type="ECO:0000313" key="5">
    <source>
        <dbReference type="EMBL" id="CDP35216.1"/>
    </source>
</evidence>
<dbReference type="AlphaFoldDB" id="A0A060T7T6"/>
<dbReference type="GO" id="GO:0003735">
    <property type="term" value="F:structural constituent of ribosome"/>
    <property type="evidence" value="ECO:0007669"/>
    <property type="project" value="InterPro"/>
</dbReference>
<sequence>MFLSALRASARLIPRMGAAPIGVARSVVRPALMTRPLQMAFSTTPRPQATINQIRKTGLFKVNRKRTKAKISETPDLEGCPQKSGVVLKVMILKPRKPNSANRKAARVRLSNDRIVTAYIPGEGHNAQEHSVVLVRGGRTKDLPGVKYKCVRGSHDLAGVPNRRNARSKYGTKRPTE</sequence>
<dbReference type="SUPFAM" id="SSF50249">
    <property type="entry name" value="Nucleic acid-binding proteins"/>
    <property type="match status" value="1"/>
</dbReference>
<name>A0A060T7T6_BLAAD</name>
<dbReference type="Gene3D" id="2.40.50.140">
    <property type="entry name" value="Nucleic acid-binding proteins"/>
    <property type="match status" value="1"/>
</dbReference>
<dbReference type="InterPro" id="IPR012340">
    <property type="entry name" value="NA-bd_OB-fold"/>
</dbReference>
<dbReference type="InterPro" id="IPR006032">
    <property type="entry name" value="Ribosomal_uS12"/>
</dbReference>
<feature type="region of interest" description="Disordered" evidence="4">
    <location>
        <begin position="156"/>
        <end position="177"/>
    </location>
</feature>
<reference evidence="5" key="2">
    <citation type="submission" date="2014-06" db="EMBL/GenBank/DDBJ databases">
        <title>The complete genome of Blastobotrys (Arxula) adeninivorans LS3 - a yeast of biotechnological interest.</title>
        <authorList>
            <person name="Kunze G."/>
            <person name="Gaillardin C."/>
            <person name="Czernicka M."/>
            <person name="Durrens P."/>
            <person name="Martin T."/>
            <person name="Boer E."/>
            <person name="Gabaldon T."/>
            <person name="Cruz J."/>
            <person name="Talla E."/>
            <person name="Marck C."/>
            <person name="Goffeau A."/>
            <person name="Barbe V."/>
            <person name="Baret P."/>
            <person name="Baronian K."/>
            <person name="Beier S."/>
            <person name="Bleykasten C."/>
            <person name="Bode R."/>
            <person name="Casaregola S."/>
            <person name="Despons L."/>
            <person name="Fairhead C."/>
            <person name="Giersberg M."/>
            <person name="Gierski P."/>
            <person name="Hahnel U."/>
            <person name="Hartmann A."/>
            <person name="Jankowska D."/>
            <person name="Jubin C."/>
            <person name="Jung P."/>
            <person name="Lafontaine I."/>
            <person name="Leh-Louis V."/>
            <person name="Lemaire M."/>
            <person name="Marcet-Houben M."/>
            <person name="Mascher M."/>
            <person name="Morel G."/>
            <person name="Richard G.-F."/>
            <person name="Riechen J."/>
            <person name="Sacerdot C."/>
            <person name="Sarkar A."/>
            <person name="Savel G."/>
            <person name="Schacherer J."/>
            <person name="Sherman D."/>
            <person name="Straub M.-L."/>
            <person name="Stein N."/>
            <person name="Thierry A."/>
            <person name="Trautwein-Schult A."/>
            <person name="Westhof E."/>
            <person name="Worch S."/>
            <person name="Dujon B."/>
            <person name="Souciet J.-L."/>
            <person name="Wincker P."/>
            <person name="Scholz U."/>
            <person name="Neuveglise N."/>
        </authorList>
    </citation>
    <scope>NUCLEOTIDE SEQUENCE</scope>
    <source>
        <strain evidence="5">LS3</strain>
    </source>
</reference>
<gene>
    <name evidence="5" type="ORF">GNLVRS02_ARAD1C30272g</name>
</gene>
<feature type="compositionally biased region" description="Basic residues" evidence="4">
    <location>
        <begin position="164"/>
        <end position="177"/>
    </location>
</feature>
<evidence type="ECO:0000256" key="2">
    <source>
        <dbReference type="ARBA" id="ARBA00022980"/>
    </source>
</evidence>
<evidence type="ECO:0000256" key="4">
    <source>
        <dbReference type="SAM" id="MobiDB-lite"/>
    </source>
</evidence>
<dbReference type="GO" id="GO:0015935">
    <property type="term" value="C:small ribosomal subunit"/>
    <property type="evidence" value="ECO:0007669"/>
    <property type="project" value="InterPro"/>
</dbReference>
<evidence type="ECO:0000256" key="1">
    <source>
        <dbReference type="ARBA" id="ARBA00005657"/>
    </source>
</evidence>
<dbReference type="InterPro" id="IPR005679">
    <property type="entry name" value="Ribosomal_uS12_bac"/>
</dbReference>
<dbReference type="Pfam" id="PF00164">
    <property type="entry name" value="Ribosom_S12_S23"/>
    <property type="match status" value="1"/>
</dbReference>
<dbReference type="PANTHER" id="PTHR11652">
    <property type="entry name" value="30S RIBOSOMAL PROTEIN S12 FAMILY MEMBER"/>
    <property type="match status" value="1"/>
</dbReference>
<protein>
    <submittedName>
        <fullName evidence="5">ARAD1C30272p</fullName>
    </submittedName>
</protein>
<organism evidence="5">
    <name type="scientific">Blastobotrys adeninivorans</name>
    <name type="common">Yeast</name>
    <name type="synonym">Arxula adeninivorans</name>
    <dbReference type="NCBI Taxonomy" id="409370"/>
    <lineage>
        <taxon>Eukaryota</taxon>
        <taxon>Fungi</taxon>
        <taxon>Dikarya</taxon>
        <taxon>Ascomycota</taxon>
        <taxon>Saccharomycotina</taxon>
        <taxon>Dipodascomycetes</taxon>
        <taxon>Dipodascales</taxon>
        <taxon>Trichomonascaceae</taxon>
        <taxon>Blastobotrys</taxon>
    </lineage>
</organism>
<dbReference type="PROSITE" id="PS00055">
    <property type="entry name" value="RIBOSOMAL_S12"/>
    <property type="match status" value="1"/>
</dbReference>
<dbReference type="PhylomeDB" id="A0A060T7T6"/>